<dbReference type="STRING" id="109264.A0A1F7ZMA0"/>
<reference evidence="1 2" key="1">
    <citation type="journal article" date="2016" name="Genome Biol. Evol.">
        <title>Draft genome sequence of an aflatoxigenic Aspergillus species, A. bombycis.</title>
        <authorList>
            <person name="Moore G.G."/>
            <person name="Mack B.M."/>
            <person name="Beltz S.B."/>
            <person name="Gilbert M.K."/>
        </authorList>
    </citation>
    <scope>NUCLEOTIDE SEQUENCE [LARGE SCALE GENOMIC DNA]</scope>
    <source>
        <strain evidence="2">NRRL 26010</strain>
    </source>
</reference>
<dbReference type="AlphaFoldDB" id="A0A1F7ZMA0"/>
<organism evidence="1 2">
    <name type="scientific">Aspergillus bombycis</name>
    <dbReference type="NCBI Taxonomy" id="109264"/>
    <lineage>
        <taxon>Eukaryota</taxon>
        <taxon>Fungi</taxon>
        <taxon>Dikarya</taxon>
        <taxon>Ascomycota</taxon>
        <taxon>Pezizomycotina</taxon>
        <taxon>Eurotiomycetes</taxon>
        <taxon>Eurotiomycetidae</taxon>
        <taxon>Eurotiales</taxon>
        <taxon>Aspergillaceae</taxon>
        <taxon>Aspergillus</taxon>
    </lineage>
</organism>
<name>A0A1F7ZMA0_9EURO</name>
<dbReference type="PANTHER" id="PTHR47668">
    <property type="entry name" value="DIENELACTONE HYDROLASE FAMILY PROTEIN (AFU_ORTHOLOGUE AFUA_6G01940)"/>
    <property type="match status" value="1"/>
</dbReference>
<evidence type="ECO:0000313" key="1">
    <source>
        <dbReference type="EMBL" id="OGM40597.1"/>
    </source>
</evidence>
<dbReference type="Proteomes" id="UP000179179">
    <property type="component" value="Unassembled WGS sequence"/>
</dbReference>
<comment type="caution">
    <text evidence="1">The sequence shown here is derived from an EMBL/GenBank/DDBJ whole genome shotgun (WGS) entry which is preliminary data.</text>
</comment>
<accession>A0A1F7ZMA0</accession>
<evidence type="ECO:0000313" key="2">
    <source>
        <dbReference type="Proteomes" id="UP000179179"/>
    </source>
</evidence>
<dbReference type="PANTHER" id="PTHR47668:SF1">
    <property type="entry name" value="DIENELACTONE HYDROLASE DOMAIN-CONTAINING PROTEIN-RELATED"/>
    <property type="match status" value="1"/>
</dbReference>
<dbReference type="GO" id="GO:0016787">
    <property type="term" value="F:hydrolase activity"/>
    <property type="evidence" value="ECO:0007669"/>
    <property type="project" value="UniProtKB-KW"/>
</dbReference>
<sequence>MSCDACRTLPPVIPQGYTTKGAYKEVAGLNTCKSHTDPQEKQALTFLRCYWPTGCVHGACSPLRHLWHGHPDPAGGGPSSYKIEFLSPGARFFEGNFAQAEWFPTDTEEKKNAIASFVSNEASIPRNVDTLLEITKRYNTLFPSVSKWAALGLCWASGPGTPFVATGQVHPGRADKTDAEKLAIPHIVLASKDEPAEEIQGYTDVISTNGIGGHVETYSTMWHGWMGARANLDSEESNAEYRRGYTQVADFFEKYLK</sequence>
<dbReference type="GeneID" id="34454041"/>
<dbReference type="OrthoDB" id="2147163at2759"/>
<proteinExistence type="predicted"/>
<keyword evidence="1" id="KW-0378">Hydrolase</keyword>
<gene>
    <name evidence="1" type="ORF">ABOM_010651</name>
</gene>
<protein>
    <submittedName>
        <fullName evidence="1">Dienelactone hydrolase</fullName>
    </submittedName>
</protein>
<dbReference type="EMBL" id="LYCR01000138">
    <property type="protein sequence ID" value="OGM40597.1"/>
    <property type="molecule type" value="Genomic_DNA"/>
</dbReference>
<keyword evidence="2" id="KW-1185">Reference proteome</keyword>
<dbReference type="RefSeq" id="XP_022384314.1">
    <property type="nucleotide sequence ID" value="XM_022537779.1"/>
</dbReference>